<dbReference type="InterPro" id="IPR011010">
    <property type="entry name" value="DNA_brk_join_enz"/>
</dbReference>
<dbReference type="InterPro" id="IPR044068">
    <property type="entry name" value="CB"/>
</dbReference>
<evidence type="ECO:0000256" key="3">
    <source>
        <dbReference type="ARBA" id="ARBA00023172"/>
    </source>
</evidence>
<dbReference type="GO" id="GO:0006310">
    <property type="term" value="P:DNA recombination"/>
    <property type="evidence" value="ECO:0007669"/>
    <property type="project" value="UniProtKB-KW"/>
</dbReference>
<dbReference type="InterPro" id="IPR010998">
    <property type="entry name" value="Integrase_recombinase_N"/>
</dbReference>
<dbReference type="InterPro" id="IPR050090">
    <property type="entry name" value="Tyrosine_recombinase_XerCD"/>
</dbReference>
<dbReference type="RefSeq" id="WP_085140303.1">
    <property type="nucleotide sequence ID" value="NZ_JACKVA010000016.1"/>
</dbReference>
<protein>
    <submittedName>
        <fullName evidence="7">Phage integrase</fullName>
    </submittedName>
</protein>
<dbReference type="GeneID" id="44295103"/>
<dbReference type="Pfam" id="PF00589">
    <property type="entry name" value="Phage_integrase"/>
    <property type="match status" value="1"/>
</dbReference>
<evidence type="ECO:0000313" key="10">
    <source>
        <dbReference type="Proteomes" id="UP000193811"/>
    </source>
</evidence>
<dbReference type="Proteomes" id="UP000182227">
    <property type="component" value="Unassembled WGS sequence"/>
</dbReference>
<evidence type="ECO:0000313" key="9">
    <source>
        <dbReference type="Proteomes" id="UP000182227"/>
    </source>
</evidence>
<accession>A0A0U1DRQ0</accession>
<dbReference type="Gene3D" id="1.10.443.10">
    <property type="entry name" value="Intergrase catalytic core"/>
    <property type="match status" value="1"/>
</dbReference>
<dbReference type="SUPFAM" id="SSF56349">
    <property type="entry name" value="DNA breaking-rejoining enzymes"/>
    <property type="match status" value="1"/>
</dbReference>
<evidence type="ECO:0000259" key="5">
    <source>
        <dbReference type="PROSITE" id="PS51898"/>
    </source>
</evidence>
<name>A0A0U1DRQ0_9MYCO</name>
<dbReference type="InterPro" id="IPR002104">
    <property type="entry name" value="Integrase_catalytic"/>
</dbReference>
<dbReference type="InterPro" id="IPR013762">
    <property type="entry name" value="Integrase-like_cat_sf"/>
</dbReference>
<dbReference type="Gene3D" id="1.10.150.130">
    <property type="match status" value="1"/>
</dbReference>
<keyword evidence="3" id="KW-0233">DNA recombination</keyword>
<keyword evidence="2 4" id="KW-0238">DNA-binding</keyword>
<evidence type="ECO:0000256" key="2">
    <source>
        <dbReference type="ARBA" id="ARBA00023125"/>
    </source>
</evidence>
<reference evidence="7 9" key="1">
    <citation type="submission" date="2015-03" db="EMBL/GenBank/DDBJ databases">
        <authorList>
            <person name="Murphy D."/>
        </authorList>
    </citation>
    <scope>NUCLEOTIDE SEQUENCE [LARGE SCALE GENOMIC DNA]</scope>
    <source>
        <strain evidence="7 9">D16</strain>
    </source>
</reference>
<dbReference type="Proteomes" id="UP000193811">
    <property type="component" value="Unassembled WGS sequence"/>
</dbReference>
<evidence type="ECO:0000259" key="6">
    <source>
        <dbReference type="PROSITE" id="PS51900"/>
    </source>
</evidence>
<keyword evidence="10" id="KW-1185">Reference proteome</keyword>
<evidence type="ECO:0000256" key="1">
    <source>
        <dbReference type="ARBA" id="ARBA00008857"/>
    </source>
</evidence>
<feature type="domain" description="Core-binding (CB)" evidence="6">
    <location>
        <begin position="68"/>
        <end position="146"/>
    </location>
</feature>
<dbReference type="EMBL" id="CTEF01000004">
    <property type="protein sequence ID" value="CQD21572.1"/>
    <property type="molecule type" value="Genomic_DNA"/>
</dbReference>
<dbReference type="GO" id="GO:0015074">
    <property type="term" value="P:DNA integration"/>
    <property type="evidence" value="ECO:0007669"/>
    <property type="project" value="InterPro"/>
</dbReference>
<evidence type="ECO:0000313" key="7">
    <source>
        <dbReference type="EMBL" id="CQD21572.1"/>
    </source>
</evidence>
<dbReference type="PANTHER" id="PTHR30349">
    <property type="entry name" value="PHAGE INTEGRASE-RELATED"/>
    <property type="match status" value="1"/>
</dbReference>
<evidence type="ECO:0000256" key="4">
    <source>
        <dbReference type="PROSITE-ProRule" id="PRU01248"/>
    </source>
</evidence>
<comment type="similarity">
    <text evidence="1">Belongs to the 'phage' integrase family.</text>
</comment>
<feature type="domain" description="Tyr recombinase" evidence="5">
    <location>
        <begin position="167"/>
        <end position="330"/>
    </location>
</feature>
<gene>
    <name evidence="8" type="ORF">AWB98_06595</name>
    <name evidence="7" type="ORF">BN970_05053</name>
</gene>
<dbReference type="EMBL" id="LQOP01000008">
    <property type="protein sequence ID" value="ORV29055.1"/>
    <property type="molecule type" value="Genomic_DNA"/>
</dbReference>
<dbReference type="PROSITE" id="PS51898">
    <property type="entry name" value="TYR_RECOMBINASE"/>
    <property type="match status" value="1"/>
</dbReference>
<organism evidence="7 9">
    <name type="scientific">Mycolicibacterium conceptionense</name>
    <dbReference type="NCBI Taxonomy" id="451644"/>
    <lineage>
        <taxon>Bacteria</taxon>
        <taxon>Bacillati</taxon>
        <taxon>Actinomycetota</taxon>
        <taxon>Actinomycetes</taxon>
        <taxon>Mycobacteriales</taxon>
        <taxon>Mycobacteriaceae</taxon>
        <taxon>Mycolicibacterium</taxon>
    </lineage>
</organism>
<sequence length="334" mass="36574">MSASLLRNLRAQARRRGWRVVKTGELVDIWGSDEVIPVISGGLPFVADWLAARMERQQSGPASLAAPEQWRPLLDCYRDELKAAHRTPQTIATRLSHVTTFARWVNVAPADVTRTHLIEYIGRPDRAATTAHGIRASLRDFYAFAIARDACPCDPASDLPAIRQARSRPRPCPDDVARIALTRATDKRVRLAVRVLIETGLRRAEMTRLRPADVIGSAGGWALHVSGKGGDERIVPISDELAGELRDLPSEFVFESARGGPVTPRHLGRLVGAVLPDAWTTHTLRHRFATQAYRATSDLRAVQELLGHSSPTTTAIYTAVADDAMRRAAAAAAL</sequence>
<reference evidence="8 10" key="2">
    <citation type="submission" date="2016-01" db="EMBL/GenBank/DDBJ databases">
        <title>The new phylogeny of the genus Mycobacterium.</title>
        <authorList>
            <person name="Tarcisio F."/>
            <person name="Conor M."/>
            <person name="Antonella G."/>
            <person name="Elisabetta G."/>
            <person name="Giulia F.S."/>
            <person name="Sara T."/>
            <person name="Anna F."/>
            <person name="Clotilde B."/>
            <person name="Roberto B."/>
            <person name="Veronica D.S."/>
            <person name="Fabio R."/>
            <person name="Monica P."/>
            <person name="Olivier J."/>
            <person name="Enrico T."/>
            <person name="Nicola S."/>
        </authorList>
    </citation>
    <scope>NUCLEOTIDE SEQUENCE [LARGE SCALE GENOMIC DNA]</scope>
    <source>
        <strain evidence="8 10">CCUG 50187</strain>
    </source>
</reference>
<proteinExistence type="inferred from homology"/>
<evidence type="ECO:0000313" key="8">
    <source>
        <dbReference type="EMBL" id="ORV29055.1"/>
    </source>
</evidence>
<dbReference type="PROSITE" id="PS51900">
    <property type="entry name" value="CB"/>
    <property type="match status" value="1"/>
</dbReference>
<dbReference type="PANTHER" id="PTHR30349:SF64">
    <property type="entry name" value="PROPHAGE INTEGRASE INTD-RELATED"/>
    <property type="match status" value="1"/>
</dbReference>
<dbReference type="AlphaFoldDB" id="A0A0U1DRQ0"/>
<dbReference type="GO" id="GO:0003677">
    <property type="term" value="F:DNA binding"/>
    <property type="evidence" value="ECO:0007669"/>
    <property type="project" value="UniProtKB-UniRule"/>
</dbReference>